<evidence type="ECO:0000256" key="8">
    <source>
        <dbReference type="RuleBase" id="RU004395"/>
    </source>
</evidence>
<dbReference type="PANTHER" id="PTHR43181:SF1">
    <property type="entry name" value="2-C-METHYL-D-ERYTHRITOL 2,4-CYCLODIPHOSPHATE SYNTHASE, CHLOROPLASTIC"/>
    <property type="match status" value="1"/>
</dbReference>
<proteinExistence type="inferred from homology"/>
<dbReference type="InterPro" id="IPR036571">
    <property type="entry name" value="MECDP_synthase_sf"/>
</dbReference>
<dbReference type="NCBIfam" id="TIGR00151">
    <property type="entry name" value="ispF"/>
    <property type="match status" value="1"/>
</dbReference>
<evidence type="ECO:0000256" key="3">
    <source>
        <dbReference type="ARBA" id="ARBA00012579"/>
    </source>
</evidence>
<keyword evidence="6 7" id="KW-0456">Lyase</keyword>
<comment type="function">
    <text evidence="7">Involved in the biosynthesis of isopentenyl diphosphate (IPP) and dimethylallyl diphosphate (DMAPP), two major building blocks of isoprenoid compounds. Catalyzes the conversion of 4-diphosphocytidyl-2-C-methyl-D-erythritol 2-phosphate (CDP-ME2P) to 2-C-methyl-D-erythritol 2,4-cyclodiphosphate (ME-CPP) with a corresponding release of cytidine 5-monophosphate (CMP).</text>
</comment>
<dbReference type="PANTHER" id="PTHR43181">
    <property type="entry name" value="2-C-METHYL-D-ERYTHRITOL 2,4-CYCLODIPHOSPHATE SYNTHASE, CHLOROPLASTIC"/>
    <property type="match status" value="1"/>
</dbReference>
<feature type="domain" description="2-C-methyl-D-erythritol 2,4-cyclodiphosphate synthase" evidence="9">
    <location>
        <begin position="7"/>
        <end position="165"/>
    </location>
</feature>
<comment type="similarity">
    <text evidence="7 8">Belongs to the IspF family.</text>
</comment>
<feature type="binding site" evidence="7">
    <location>
        <position position="16"/>
    </location>
    <ligand>
        <name>a divalent metal cation</name>
        <dbReference type="ChEBI" id="CHEBI:60240"/>
    </ligand>
</feature>
<feature type="binding site" evidence="7">
    <location>
        <begin position="70"/>
        <end position="72"/>
    </location>
    <ligand>
        <name>4-CDP-2-C-methyl-D-erythritol 2-phosphate</name>
        <dbReference type="ChEBI" id="CHEBI:57919"/>
    </ligand>
</feature>
<accession>A0A261FFT7</accession>
<feature type="binding site" evidence="7">
    <location>
        <position position="151"/>
    </location>
    <ligand>
        <name>4-CDP-2-C-methyl-D-erythritol 2-phosphate</name>
        <dbReference type="ChEBI" id="CHEBI:57919"/>
    </ligand>
</feature>
<dbReference type="PROSITE" id="PS01350">
    <property type="entry name" value="ISPF"/>
    <property type="match status" value="1"/>
</dbReference>
<dbReference type="RefSeq" id="WP_245819337.1">
    <property type="nucleotide sequence ID" value="NZ_MWWV01000006.1"/>
</dbReference>
<dbReference type="AlphaFoldDB" id="A0A261FFT7"/>
<dbReference type="EMBL" id="MWWV01000006">
    <property type="protein sequence ID" value="OZG57997.1"/>
    <property type="molecule type" value="Genomic_DNA"/>
</dbReference>
<keyword evidence="4 7" id="KW-0479">Metal-binding</keyword>
<evidence type="ECO:0000313" key="10">
    <source>
        <dbReference type="EMBL" id="OZG57997.1"/>
    </source>
</evidence>
<gene>
    <name evidence="7" type="primary">ispF</name>
    <name evidence="10" type="ORF">BTIS_1238</name>
</gene>
<organism evidence="10 11">
    <name type="scientific">Bifidobacterium tissieri</name>
    <dbReference type="NCBI Taxonomy" id="1630162"/>
    <lineage>
        <taxon>Bacteria</taxon>
        <taxon>Bacillati</taxon>
        <taxon>Actinomycetota</taxon>
        <taxon>Actinomycetes</taxon>
        <taxon>Bifidobacteriales</taxon>
        <taxon>Bifidobacteriaceae</taxon>
        <taxon>Bifidobacterium</taxon>
    </lineage>
</organism>
<comment type="catalytic activity">
    <reaction evidence="1 7 8">
        <text>4-CDP-2-C-methyl-D-erythritol 2-phosphate = 2-C-methyl-D-erythritol 2,4-cyclic diphosphate + CMP</text>
        <dbReference type="Rhea" id="RHEA:23864"/>
        <dbReference type="ChEBI" id="CHEBI:57919"/>
        <dbReference type="ChEBI" id="CHEBI:58483"/>
        <dbReference type="ChEBI" id="CHEBI:60377"/>
        <dbReference type="EC" id="4.6.1.12"/>
    </reaction>
</comment>
<reference evidence="10 11" key="1">
    <citation type="journal article" date="2017" name="BMC Genomics">
        <title>Comparative genomic and phylogenomic analyses of the Bifidobacteriaceae family.</title>
        <authorList>
            <person name="Lugli G.A."/>
            <person name="Milani C."/>
            <person name="Turroni F."/>
            <person name="Duranti S."/>
            <person name="Mancabelli L."/>
            <person name="Mangifesta M."/>
            <person name="Ferrario C."/>
            <person name="Modesto M."/>
            <person name="Mattarelli P."/>
            <person name="Jiri K."/>
            <person name="van Sinderen D."/>
            <person name="Ventura M."/>
        </authorList>
    </citation>
    <scope>NUCLEOTIDE SEQUENCE [LARGE SCALE GENOMIC DNA]</scope>
    <source>
        <strain evidence="10 11">DSM 100201</strain>
    </source>
</reference>
<evidence type="ECO:0000259" key="9">
    <source>
        <dbReference type="Pfam" id="PF02542"/>
    </source>
</evidence>
<evidence type="ECO:0000256" key="4">
    <source>
        <dbReference type="ARBA" id="ARBA00022723"/>
    </source>
</evidence>
<evidence type="ECO:0000256" key="6">
    <source>
        <dbReference type="ARBA" id="ARBA00023239"/>
    </source>
</evidence>
<comment type="cofactor">
    <cofactor evidence="7">
        <name>a divalent metal cation</name>
        <dbReference type="ChEBI" id="CHEBI:60240"/>
    </cofactor>
    <text evidence="7">Binds 1 divalent metal cation per subunit.</text>
</comment>
<comment type="subunit">
    <text evidence="7">Homotrimer.</text>
</comment>
<dbReference type="GO" id="GO:0008685">
    <property type="term" value="F:2-C-methyl-D-erythritol 2,4-cyclodiphosphate synthase activity"/>
    <property type="evidence" value="ECO:0007669"/>
    <property type="project" value="UniProtKB-UniRule"/>
</dbReference>
<dbReference type="Pfam" id="PF02542">
    <property type="entry name" value="YgbB"/>
    <property type="match status" value="1"/>
</dbReference>
<dbReference type="CDD" id="cd00554">
    <property type="entry name" value="MECDP_synthase"/>
    <property type="match status" value="1"/>
</dbReference>
<comment type="caution">
    <text evidence="10">The sequence shown here is derived from an EMBL/GenBank/DDBJ whole genome shotgun (WGS) entry which is preliminary data.</text>
</comment>
<dbReference type="GO" id="GO:0019288">
    <property type="term" value="P:isopentenyl diphosphate biosynthetic process, methylerythritol 4-phosphate pathway"/>
    <property type="evidence" value="ECO:0007669"/>
    <property type="project" value="UniProtKB-UniRule"/>
</dbReference>
<keyword evidence="5 7" id="KW-0414">Isoprene biosynthesis</keyword>
<comment type="caution">
    <text evidence="7">Lacks conserved residue(s) required for the propagation of feature annotation.</text>
</comment>
<dbReference type="InterPro" id="IPR020555">
    <property type="entry name" value="MECDP_synthase_CS"/>
</dbReference>
<comment type="pathway">
    <text evidence="2 7">Isoprenoid biosynthesis; isopentenyl diphosphate biosynthesis via DXP pathway; isopentenyl diphosphate from 1-deoxy-D-xylulose 5-phosphate: step 4/6.</text>
</comment>
<evidence type="ECO:0000313" key="11">
    <source>
        <dbReference type="Proteomes" id="UP000216444"/>
    </source>
</evidence>
<feature type="binding site" evidence="7">
    <location>
        <position position="14"/>
    </location>
    <ligand>
        <name>a divalent metal cation</name>
        <dbReference type="ChEBI" id="CHEBI:60240"/>
    </ligand>
</feature>
<evidence type="ECO:0000256" key="1">
    <source>
        <dbReference type="ARBA" id="ARBA00000200"/>
    </source>
</evidence>
<dbReference type="GO" id="GO:0046872">
    <property type="term" value="F:metal ion binding"/>
    <property type="evidence" value="ECO:0007669"/>
    <property type="project" value="UniProtKB-KW"/>
</dbReference>
<feature type="binding site" evidence="7">
    <location>
        <position position="154"/>
    </location>
    <ligand>
        <name>4-CDP-2-C-methyl-D-erythritol 2-phosphate</name>
        <dbReference type="ChEBI" id="CHEBI:57919"/>
    </ligand>
</feature>
<feature type="site" description="Transition state stabilizer" evidence="7">
    <location>
        <position position="145"/>
    </location>
</feature>
<name>A0A261FFT7_9BIFI</name>
<evidence type="ECO:0000256" key="2">
    <source>
        <dbReference type="ARBA" id="ARBA00004709"/>
    </source>
</evidence>
<dbReference type="SUPFAM" id="SSF69765">
    <property type="entry name" value="IpsF-like"/>
    <property type="match status" value="1"/>
</dbReference>
<dbReference type="InterPro" id="IPR003526">
    <property type="entry name" value="MECDP_synthase"/>
</dbReference>
<protein>
    <recommendedName>
        <fullName evidence="3 7">2-C-methyl-D-erythritol 2,4-cyclodiphosphate synthase</fullName>
        <shortName evidence="7">MECDP-synthase</shortName>
        <shortName evidence="7">MECPP-synthase</shortName>
        <shortName evidence="7">MECPS</shortName>
        <ecNumber evidence="3 7">4.6.1.12</ecNumber>
    </recommendedName>
</protein>
<dbReference type="Gene3D" id="3.30.1330.50">
    <property type="entry name" value="2-C-methyl-D-erythritol 2,4-cyclodiphosphate synthase"/>
    <property type="match status" value="1"/>
</dbReference>
<feature type="binding site" evidence="7">
    <location>
        <begin position="144"/>
        <end position="147"/>
    </location>
    <ligand>
        <name>4-CDP-2-C-methyl-D-erythritol 2-phosphate</name>
        <dbReference type="ChEBI" id="CHEBI:57919"/>
    </ligand>
</feature>
<feature type="site" description="Transition state stabilizer" evidence="7">
    <location>
        <position position="48"/>
    </location>
</feature>
<dbReference type="GO" id="GO:0016114">
    <property type="term" value="P:terpenoid biosynthetic process"/>
    <property type="evidence" value="ECO:0007669"/>
    <property type="project" value="InterPro"/>
</dbReference>
<dbReference type="EC" id="4.6.1.12" evidence="3 7"/>
<feature type="binding site" evidence="7">
    <location>
        <begin position="14"/>
        <end position="16"/>
    </location>
    <ligand>
        <name>4-CDP-2-C-methyl-D-erythritol 2-phosphate</name>
        <dbReference type="ChEBI" id="CHEBI:57919"/>
    </ligand>
</feature>
<dbReference type="HAMAP" id="MF_00107">
    <property type="entry name" value="IspF"/>
    <property type="match status" value="1"/>
</dbReference>
<dbReference type="Proteomes" id="UP000216444">
    <property type="component" value="Unassembled WGS sequence"/>
</dbReference>
<feature type="binding site" evidence="7">
    <location>
        <position position="56"/>
    </location>
    <ligand>
        <name>a divalent metal cation</name>
        <dbReference type="ChEBI" id="CHEBI:60240"/>
    </ligand>
</feature>
<evidence type="ECO:0000256" key="5">
    <source>
        <dbReference type="ARBA" id="ARBA00023229"/>
    </source>
</evidence>
<evidence type="ECO:0000256" key="7">
    <source>
        <dbReference type="HAMAP-Rule" id="MF_00107"/>
    </source>
</evidence>
<sequence>MIEPTAMRIGQGFDAHRFAESGTHRPLWLACLRWTDDEHRGVEGIDGDSDGDVAVHAVIDAVLSACGLGDIGSMFGVGADSSGAGMHGDHMLHMVRDRVQHGGWRIVNVSVSIIGNAPRIGRRREEACRAMTEALGAPVTIVATTTDGMGFTGRGEGIAAIATALAMPFASSPSAD</sequence>
<keyword evidence="11" id="KW-1185">Reference proteome</keyword>
<dbReference type="UniPathway" id="UPA00056">
    <property type="reaction ID" value="UER00095"/>
</dbReference>